<keyword evidence="7" id="KW-1185">Reference proteome</keyword>
<gene>
    <name evidence="6" type="primary">flgL</name>
    <name evidence="6" type="ORF">ABVT11_02460</name>
</gene>
<proteinExistence type="inferred from homology"/>
<evidence type="ECO:0000313" key="7">
    <source>
        <dbReference type="Proteomes" id="UP001548590"/>
    </source>
</evidence>
<evidence type="ECO:0000313" key="6">
    <source>
        <dbReference type="EMBL" id="MET1488674.1"/>
    </source>
</evidence>
<reference evidence="6 7" key="1">
    <citation type="submission" date="2024-07" db="EMBL/GenBank/DDBJ databases">
        <title>Uliginosibacterium paludis KCTC:42655.</title>
        <authorList>
            <person name="Kim M.K."/>
        </authorList>
    </citation>
    <scope>NUCLEOTIDE SEQUENCE [LARGE SCALE GENOMIC DNA]</scope>
    <source>
        <strain evidence="6 7">KCTC 42655</strain>
    </source>
</reference>
<organism evidence="6 7">
    <name type="scientific">Uliginosibacterium paludis</name>
    <dbReference type="NCBI Taxonomy" id="1615952"/>
    <lineage>
        <taxon>Bacteria</taxon>
        <taxon>Pseudomonadati</taxon>
        <taxon>Pseudomonadota</taxon>
        <taxon>Betaproteobacteria</taxon>
        <taxon>Rhodocyclales</taxon>
        <taxon>Zoogloeaceae</taxon>
        <taxon>Uliginosibacterium</taxon>
    </lineage>
</organism>
<dbReference type="InterPro" id="IPR001492">
    <property type="entry name" value="Flagellin"/>
</dbReference>
<dbReference type="RefSeq" id="WP_345926999.1">
    <property type="nucleotide sequence ID" value="NZ_JBDIVF010000003.1"/>
</dbReference>
<feature type="domain" description="Flagellin N-terminal" evidence="5">
    <location>
        <begin position="3"/>
        <end position="140"/>
    </location>
</feature>
<comment type="caution">
    <text evidence="6">The sequence shown here is derived from an EMBL/GenBank/DDBJ whole genome shotgun (WGS) entry which is preliminary data.</text>
</comment>
<keyword evidence="6" id="KW-0966">Cell projection</keyword>
<dbReference type="PANTHER" id="PTHR42792:SF1">
    <property type="entry name" value="FLAGELLAR HOOK-ASSOCIATED PROTEIN 3"/>
    <property type="match status" value="1"/>
</dbReference>
<accession>A0ABV2CL97</accession>
<dbReference type="NCBIfam" id="TIGR02550">
    <property type="entry name" value="flagell_flgL"/>
    <property type="match status" value="1"/>
</dbReference>
<evidence type="ECO:0000256" key="4">
    <source>
        <dbReference type="ARBA" id="ARBA00023143"/>
    </source>
</evidence>
<comment type="similarity">
    <text evidence="3">Belongs to the bacterial flagellin family.</text>
</comment>
<protein>
    <submittedName>
        <fullName evidence="6">Flagellar hook-associated protein FlgL</fullName>
    </submittedName>
</protein>
<keyword evidence="4" id="KW-0975">Bacterial flagellum</keyword>
<sequence length="405" mass="42944">MRISTSQIYAVNVSTISRQQADQLHTQQQLSTGNRVVSPSDDPVAAARALEISQSINRIGLESSNQGKAGDNLRNLDSQLGAIGDILQYVREKAVQAGNASLSAEDKTYLATDIKQQFDALLNLANSRDETGEYLFSGYKGDTQPFTGDINDVSYQGDEGVRTLQVSSSRLMPVSISGAELFMKIPSENGAFSTHASSATAVISDGSVTGPVSYSGGQYGIKFTSATTYGVFDLASDPNMSGTAMATGTYTAGQAIGLPDPANAATREISVSISGTPAVGDTFSATPGSTTDMFNTLQEFVVGLENVTDSAGFGTLVSDTLNRLDGALENVLRLRSQTGSRLVEVDSLKSIGEDLNIQYSDRLERLVGVDYVSAISDFQLQQTYLEAARNTFAKVSGLSLFNFIS</sequence>
<dbReference type="InterPro" id="IPR013384">
    <property type="entry name" value="Flagell_FlgL"/>
</dbReference>
<evidence type="ECO:0000256" key="3">
    <source>
        <dbReference type="ARBA" id="ARBA00005709"/>
    </source>
</evidence>
<evidence type="ECO:0000256" key="2">
    <source>
        <dbReference type="ARBA" id="ARBA00004613"/>
    </source>
</evidence>
<comment type="subcellular location">
    <subcellularLocation>
        <location evidence="1">Bacterial flagellum</location>
    </subcellularLocation>
    <subcellularLocation>
        <location evidence="2">Secreted</location>
    </subcellularLocation>
</comment>
<evidence type="ECO:0000256" key="1">
    <source>
        <dbReference type="ARBA" id="ARBA00004365"/>
    </source>
</evidence>
<dbReference type="Gene3D" id="1.20.1330.10">
    <property type="entry name" value="f41 fragment of flagellin, N-terminal domain"/>
    <property type="match status" value="2"/>
</dbReference>
<keyword evidence="6" id="KW-0282">Flagellum</keyword>
<dbReference type="SUPFAM" id="SSF64518">
    <property type="entry name" value="Phase 1 flagellin"/>
    <property type="match status" value="1"/>
</dbReference>
<evidence type="ECO:0000259" key="5">
    <source>
        <dbReference type="Pfam" id="PF00669"/>
    </source>
</evidence>
<dbReference type="Pfam" id="PF00669">
    <property type="entry name" value="Flagellin_N"/>
    <property type="match status" value="1"/>
</dbReference>
<dbReference type="EMBL" id="JBEWLZ010000001">
    <property type="protein sequence ID" value="MET1488674.1"/>
    <property type="molecule type" value="Genomic_DNA"/>
</dbReference>
<dbReference type="PANTHER" id="PTHR42792">
    <property type="entry name" value="FLAGELLIN"/>
    <property type="match status" value="1"/>
</dbReference>
<dbReference type="InterPro" id="IPR001029">
    <property type="entry name" value="Flagellin_N"/>
</dbReference>
<dbReference type="Proteomes" id="UP001548590">
    <property type="component" value="Unassembled WGS sequence"/>
</dbReference>
<name>A0ABV2CL97_9RHOO</name>
<keyword evidence="6" id="KW-0969">Cilium</keyword>